<dbReference type="EMBL" id="CAMXCT030005938">
    <property type="protein sequence ID" value="CAL4800920.1"/>
    <property type="molecule type" value="Genomic_DNA"/>
</dbReference>
<sequence length="1262" mass="141738">MIEIADTPGRNIHAPSTVKRSIMRALRLFFLQGWTWYRGNLINTTDRLAAFFPASDIEYVRTKVNTRRSWWFERDPHFHLRRRDGVVHLHKPSRPLLAPDISRPALARLKLLTYNCQSLGRGSTRLQELTEDMHSIGVTVAALQGTRWKSGDTRSEWPVRGFTGKSHYTCFSWGRSSQNRMLGVQLLVSQELLQHAHVHTRFDPPRGLAGRCGGLRVVSRQQGSNLDELFITAYAPQATDDLPQRNAFFLAILEMMQAVPRRTRIWLLGDFNGHVGSDLQSAAVGRHTADNTNNNGFSLVHACDANSLVLSNTFFGGGNTWWSPDGQTAHCLDFIAIPADCRSRVKKFQVNNILGRRWQMSLLRDHWPVELTVQLVQPWQRLPLPFQPTRWNKHALQTALEDPGVGNAFLQDLQHAWAPLRRIIDRAAPAAQYITEQQWLQHMGDVWGAWRCFPEVVLSGVQQPTPFFEPLLEGEEGRAQFFAAAKSQKRFRATPQGAIPAELWQLLLDKRELAGPSQSWAPEATMEVFEAFQRFGYNPQPWCDGQGCPLPKPGGLPGPAGQRLINLLDPGGKLFYKALLGLARDVPADHQYGYAAKRSRRDAILQVEAWLDRLRKNKLSTATTLYDLTKAFDTLNMPSIAQTIQQGPYPPLAMHLLLDLHHRLRIRLTLQDGADLQVKLESGVLQGGGTGPRLFREAFDDCVSTWIQNVQQEITVLYQGQRHFPGVAAYADDLIRICSGRNLIELQNKSREQTASLQQLLAPKGLKLNSNKGETLLQFSGKGAYNAAKAAFSGDWRGYPLRLTVKYLGSHLQDNGGLEMELQKRIASAKASFAKFVTFFRRCRVPLRRKAAVFRAVVNETLLSALEVRPLSPSDEHKLEQARGLLLRRLFGRDGFGVVSGDPVHRSVTLESLRQRAGISTVSSDLKVRRLLWLRSALLAERHGQTRLGLATLFGDSPDLGPSVNGESGAPTTTAPRFLHILHRDLASFWADFPGFRGNWKILFLNLPCSSIRALRTPDVPEAPEEAADQPAEAPVDLVQEIRCDQCGAGPWKSERALRPSKRGRGPETATASGAPVPLERQVHELRAQLQKVCQLVGSHDQSLRELDAWSTHTWLLDSDSELAKILLEHMEMWKSKLPPRGQQHPLGPARHMVAGALAKWLMSSEDRRQVMPKFVKLHEQMNQHADLGKSVQLAFIKTTRDGRLLLKLRPQLSAQSEWEEAIAWFDSSMPQAEKKEIAPPGPLVRAISGKPKQERDEQPVE</sequence>
<dbReference type="EMBL" id="CAMXCT010005938">
    <property type="protein sequence ID" value="CAI4013608.1"/>
    <property type="molecule type" value="Genomic_DNA"/>
</dbReference>
<dbReference type="OrthoDB" id="430468at2759"/>
<comment type="caution">
    <text evidence="3">The sequence shown here is derived from an EMBL/GenBank/DDBJ whole genome shotgun (WGS) entry which is preliminary data.</text>
</comment>
<gene>
    <name evidence="3" type="ORF">C1SCF055_LOCUS38565</name>
</gene>
<dbReference type="Proteomes" id="UP001152797">
    <property type="component" value="Unassembled WGS sequence"/>
</dbReference>
<dbReference type="SUPFAM" id="SSF56219">
    <property type="entry name" value="DNase I-like"/>
    <property type="match status" value="1"/>
</dbReference>
<name>A0A9P1DRT0_9DINO</name>
<dbReference type="AlphaFoldDB" id="A0A9P1DRT0"/>
<reference evidence="3" key="1">
    <citation type="submission" date="2022-10" db="EMBL/GenBank/DDBJ databases">
        <authorList>
            <person name="Chen Y."/>
            <person name="Dougan E. K."/>
            <person name="Chan C."/>
            <person name="Rhodes N."/>
            <person name="Thang M."/>
        </authorList>
    </citation>
    <scope>NUCLEOTIDE SEQUENCE</scope>
</reference>
<evidence type="ECO:0000313" key="4">
    <source>
        <dbReference type="EMBL" id="CAL1166983.1"/>
    </source>
</evidence>
<proteinExistence type="predicted"/>
<evidence type="ECO:0000313" key="6">
    <source>
        <dbReference type="Proteomes" id="UP001152797"/>
    </source>
</evidence>
<feature type="compositionally biased region" description="Basic and acidic residues" evidence="1">
    <location>
        <begin position="1252"/>
        <end position="1262"/>
    </location>
</feature>
<dbReference type="Gene3D" id="3.60.10.10">
    <property type="entry name" value="Endonuclease/exonuclease/phosphatase"/>
    <property type="match status" value="1"/>
</dbReference>
<keyword evidence="6" id="KW-1185">Reference proteome</keyword>
<evidence type="ECO:0000259" key="2">
    <source>
        <dbReference type="Pfam" id="PF00078"/>
    </source>
</evidence>
<organism evidence="3">
    <name type="scientific">Cladocopium goreaui</name>
    <dbReference type="NCBI Taxonomy" id="2562237"/>
    <lineage>
        <taxon>Eukaryota</taxon>
        <taxon>Sar</taxon>
        <taxon>Alveolata</taxon>
        <taxon>Dinophyceae</taxon>
        <taxon>Suessiales</taxon>
        <taxon>Symbiodiniaceae</taxon>
        <taxon>Cladocopium</taxon>
    </lineage>
</organism>
<reference evidence="4" key="2">
    <citation type="submission" date="2024-04" db="EMBL/GenBank/DDBJ databases">
        <authorList>
            <person name="Chen Y."/>
            <person name="Shah S."/>
            <person name="Dougan E. K."/>
            <person name="Thang M."/>
            <person name="Chan C."/>
        </authorList>
    </citation>
    <scope>NUCLEOTIDE SEQUENCE [LARGE SCALE GENOMIC DNA]</scope>
</reference>
<evidence type="ECO:0000256" key="1">
    <source>
        <dbReference type="SAM" id="MobiDB-lite"/>
    </source>
</evidence>
<evidence type="ECO:0000313" key="3">
    <source>
        <dbReference type="EMBL" id="CAI4013608.1"/>
    </source>
</evidence>
<feature type="domain" description="Reverse transcriptase" evidence="2">
    <location>
        <begin position="551"/>
        <end position="811"/>
    </location>
</feature>
<dbReference type="PANTHER" id="PTHR19446">
    <property type="entry name" value="REVERSE TRANSCRIPTASES"/>
    <property type="match status" value="1"/>
</dbReference>
<dbReference type="Pfam" id="PF00078">
    <property type="entry name" value="RVT_1"/>
    <property type="match status" value="1"/>
</dbReference>
<feature type="region of interest" description="Disordered" evidence="1">
    <location>
        <begin position="1053"/>
        <end position="1075"/>
    </location>
</feature>
<dbReference type="EMBL" id="CAMXCT020005938">
    <property type="protein sequence ID" value="CAL1166983.1"/>
    <property type="molecule type" value="Genomic_DNA"/>
</dbReference>
<accession>A0A9P1DRT0</accession>
<dbReference type="InterPro" id="IPR036691">
    <property type="entry name" value="Endo/exonu/phosph_ase_sf"/>
</dbReference>
<protein>
    <submittedName>
        <fullName evidence="5">Craniofacial development protein 2 (p97 bucentaur protein)</fullName>
    </submittedName>
</protein>
<dbReference type="InterPro" id="IPR000477">
    <property type="entry name" value="RT_dom"/>
</dbReference>
<evidence type="ECO:0000313" key="5">
    <source>
        <dbReference type="EMBL" id="CAL4800920.1"/>
    </source>
</evidence>
<feature type="region of interest" description="Disordered" evidence="1">
    <location>
        <begin position="1234"/>
        <end position="1262"/>
    </location>
</feature>